<gene>
    <name evidence="1" type="ORF">HPLM_LOCUS13515</name>
</gene>
<name>A0A3P7Z947_HAEPC</name>
<dbReference type="EMBL" id="UZAF01018238">
    <property type="protein sequence ID" value="VDO49508.1"/>
    <property type="molecule type" value="Genomic_DNA"/>
</dbReference>
<dbReference type="Proteomes" id="UP000268014">
    <property type="component" value="Unassembled WGS sequence"/>
</dbReference>
<evidence type="ECO:0000313" key="2">
    <source>
        <dbReference type="Proteomes" id="UP000268014"/>
    </source>
</evidence>
<reference evidence="1 2" key="1">
    <citation type="submission" date="2018-11" db="EMBL/GenBank/DDBJ databases">
        <authorList>
            <consortium name="Pathogen Informatics"/>
        </authorList>
    </citation>
    <scope>NUCLEOTIDE SEQUENCE [LARGE SCALE GENOMIC DNA]</scope>
    <source>
        <strain evidence="1 2">MHpl1</strain>
    </source>
</reference>
<evidence type="ECO:0000313" key="1">
    <source>
        <dbReference type="EMBL" id="VDO49508.1"/>
    </source>
</evidence>
<protein>
    <submittedName>
        <fullName evidence="1">Uncharacterized protein</fullName>
    </submittedName>
</protein>
<sequence length="62" mass="7333">MLNKFPVFRKGIILPVKFIKTYHSSTHPLFKRKSTSTVSPFNMRTESIVTQHVCIWSPFYRC</sequence>
<keyword evidence="2" id="KW-1185">Reference proteome</keyword>
<dbReference type="AlphaFoldDB" id="A0A3P7Z947"/>
<organism evidence="1 2">
    <name type="scientific">Haemonchus placei</name>
    <name type="common">Barber's pole worm</name>
    <dbReference type="NCBI Taxonomy" id="6290"/>
    <lineage>
        <taxon>Eukaryota</taxon>
        <taxon>Metazoa</taxon>
        <taxon>Ecdysozoa</taxon>
        <taxon>Nematoda</taxon>
        <taxon>Chromadorea</taxon>
        <taxon>Rhabditida</taxon>
        <taxon>Rhabditina</taxon>
        <taxon>Rhabditomorpha</taxon>
        <taxon>Strongyloidea</taxon>
        <taxon>Trichostrongylidae</taxon>
        <taxon>Haemonchus</taxon>
    </lineage>
</organism>
<proteinExistence type="predicted"/>
<accession>A0A3P7Z947</accession>